<evidence type="ECO:0000256" key="1">
    <source>
        <dbReference type="SAM" id="MobiDB-lite"/>
    </source>
</evidence>
<protein>
    <submittedName>
        <fullName evidence="2">Uncharacterized protein</fullName>
    </submittedName>
</protein>
<evidence type="ECO:0000313" key="2">
    <source>
        <dbReference type="EMBL" id="SUU98693.1"/>
    </source>
</evidence>
<dbReference type="EMBL" id="UFSW01000001">
    <property type="protein sequence ID" value="SUU98693.1"/>
    <property type="molecule type" value="Genomic_DNA"/>
</dbReference>
<accession>A0A380X798</accession>
<dbReference type="AlphaFoldDB" id="A0A380X798"/>
<proteinExistence type="predicted"/>
<gene>
    <name evidence="2" type="ORF">NCTC10926_02130</name>
</gene>
<evidence type="ECO:0000313" key="3">
    <source>
        <dbReference type="Proteomes" id="UP000254620"/>
    </source>
</evidence>
<organism evidence="2 3">
    <name type="scientific">Avibacterium paragallinarum</name>
    <name type="common">Haemophilus gallinarum</name>
    <dbReference type="NCBI Taxonomy" id="728"/>
    <lineage>
        <taxon>Bacteria</taxon>
        <taxon>Pseudomonadati</taxon>
        <taxon>Pseudomonadota</taxon>
        <taxon>Gammaproteobacteria</taxon>
        <taxon>Pasteurellales</taxon>
        <taxon>Pasteurellaceae</taxon>
        <taxon>Avibacterium</taxon>
    </lineage>
</organism>
<feature type="compositionally biased region" description="Polar residues" evidence="1">
    <location>
        <begin position="1"/>
        <end position="17"/>
    </location>
</feature>
<feature type="region of interest" description="Disordered" evidence="1">
    <location>
        <begin position="1"/>
        <end position="43"/>
    </location>
</feature>
<reference evidence="2 3" key="1">
    <citation type="submission" date="2018-06" db="EMBL/GenBank/DDBJ databases">
        <authorList>
            <consortium name="Pathogen Informatics"/>
            <person name="Doyle S."/>
        </authorList>
    </citation>
    <scope>NUCLEOTIDE SEQUENCE [LARGE SCALE GENOMIC DNA]</scope>
    <source>
        <strain evidence="2 3">NCTC10926</strain>
    </source>
</reference>
<sequence>MEQQTNHETNKSAVEFSQKSHRTSRKAQKDPNAPFVREKLTLPNGHQKLLLHSCCAPCSGK</sequence>
<dbReference type="Proteomes" id="UP000254620">
    <property type="component" value="Unassembled WGS sequence"/>
</dbReference>
<name>A0A380X798_AVIPA</name>